<dbReference type="Proteomes" id="UP000006867">
    <property type="component" value="Chromosome"/>
</dbReference>
<accession>A0ABN3ZHK8</accession>
<organism evidence="1 2">
    <name type="scientific">Bacillus atrophaeus (strain 1942)</name>
    <dbReference type="NCBI Taxonomy" id="720555"/>
    <lineage>
        <taxon>Bacteria</taxon>
        <taxon>Bacillati</taxon>
        <taxon>Bacillota</taxon>
        <taxon>Bacilli</taxon>
        <taxon>Bacillales</taxon>
        <taxon>Bacillaceae</taxon>
        <taxon>Bacillus</taxon>
    </lineage>
</organism>
<name>A0ABN3ZHK8_BACA1</name>
<evidence type="ECO:0000313" key="1">
    <source>
        <dbReference type="EMBL" id="ADP33797.1"/>
    </source>
</evidence>
<protein>
    <submittedName>
        <fullName evidence="1">Uncharacterized protein</fullName>
    </submittedName>
</protein>
<proteinExistence type="predicted"/>
<sequence length="42" mass="4838">MYDEKLAEFYYSAGFLLLKNAVYQSEQKNSLPCDAARQTAFL</sequence>
<evidence type="ECO:0000313" key="2">
    <source>
        <dbReference type="Proteomes" id="UP000006867"/>
    </source>
</evidence>
<dbReference type="EMBL" id="CP002207">
    <property type="protein sequence ID" value="ADP33797.1"/>
    <property type="molecule type" value="Genomic_DNA"/>
</dbReference>
<reference evidence="1 2" key="1">
    <citation type="journal article" date="2011" name="Front. Microbiol.">
        <title>Genomic signatures of strain selection and enhancement in Bacillus atrophaeus var. globigii, a historical biowarfare simulant.</title>
        <authorList>
            <person name="Gibbons H.S."/>
            <person name="Broomall S.M."/>
            <person name="McNew L.A."/>
            <person name="Daligault H."/>
            <person name="Chapman C."/>
            <person name="Bruce D."/>
            <person name="Karavis M."/>
            <person name="Krepps M."/>
            <person name="McGregor P.A."/>
            <person name="Hong C."/>
            <person name="Park K.H."/>
            <person name="Akmal A."/>
            <person name="Feldman A."/>
            <person name="Lin J.S."/>
            <person name="Chang W.E."/>
            <person name="Higgs B.W."/>
            <person name="Demirev P."/>
            <person name="Lindquist J."/>
            <person name="Liem A."/>
            <person name="Fochler E."/>
            <person name="Read T.D."/>
            <person name="Tapia R."/>
            <person name="Johnson S."/>
            <person name="Bishop-Lilly K.A."/>
            <person name="Detter C."/>
            <person name="Han C."/>
            <person name="Sozhamannan S."/>
            <person name="Rosenzweig C.N."/>
            <person name="Skowronski E.W."/>
        </authorList>
    </citation>
    <scope>NUCLEOTIDE SEQUENCE [LARGE SCALE GENOMIC DNA]</scope>
    <source>
        <strain evidence="1 2">1942</strain>
    </source>
</reference>
<keyword evidence="2" id="KW-1185">Reference proteome</keyword>
<gene>
    <name evidence="1" type="ordered locus">BATR1942_14375</name>
</gene>